<dbReference type="Proteomes" id="UP000095300">
    <property type="component" value="Unassembled WGS sequence"/>
</dbReference>
<gene>
    <name evidence="2" type="primary">106095715</name>
</gene>
<feature type="chain" id="PRO_5009326316" evidence="1">
    <location>
        <begin position="20"/>
        <end position="110"/>
    </location>
</feature>
<evidence type="ECO:0000313" key="2">
    <source>
        <dbReference type="EnsemblMetazoa" id="SCAU006140-PA"/>
    </source>
</evidence>
<sequence>MKFEIFLVVTLAIVAGVLADTKVLHNVHIADGNLVRNEKISVNNADTPDEELVIDGSYSHRYEPVPGQNSPYTIVVIYVADKDGNRVKYTIQVAPPVLSLNPSTLKSLSG</sequence>
<dbReference type="KEGG" id="scac:106095715"/>
<feature type="signal peptide" evidence="1">
    <location>
        <begin position="1"/>
        <end position="19"/>
    </location>
</feature>
<name>A0A1I8PA08_STOCA</name>
<dbReference type="EnsemblMetazoa" id="SCAU006140-RA">
    <property type="protein sequence ID" value="SCAU006140-PA"/>
    <property type="gene ID" value="SCAU006140"/>
</dbReference>
<protein>
    <submittedName>
        <fullName evidence="2">Uncharacterized protein</fullName>
    </submittedName>
</protein>
<dbReference type="AlphaFoldDB" id="A0A1I8PA08"/>
<keyword evidence="3" id="KW-1185">Reference proteome</keyword>
<dbReference type="OrthoDB" id="7980095at2759"/>
<evidence type="ECO:0000256" key="1">
    <source>
        <dbReference type="SAM" id="SignalP"/>
    </source>
</evidence>
<keyword evidence="1" id="KW-0732">Signal</keyword>
<accession>A0A1I8PA08</accession>
<proteinExistence type="predicted"/>
<evidence type="ECO:0000313" key="3">
    <source>
        <dbReference type="Proteomes" id="UP000095300"/>
    </source>
</evidence>
<organism evidence="2 3">
    <name type="scientific">Stomoxys calcitrans</name>
    <name type="common">Stable fly</name>
    <name type="synonym">Conops calcitrans</name>
    <dbReference type="NCBI Taxonomy" id="35570"/>
    <lineage>
        <taxon>Eukaryota</taxon>
        <taxon>Metazoa</taxon>
        <taxon>Ecdysozoa</taxon>
        <taxon>Arthropoda</taxon>
        <taxon>Hexapoda</taxon>
        <taxon>Insecta</taxon>
        <taxon>Pterygota</taxon>
        <taxon>Neoptera</taxon>
        <taxon>Endopterygota</taxon>
        <taxon>Diptera</taxon>
        <taxon>Brachycera</taxon>
        <taxon>Muscomorpha</taxon>
        <taxon>Muscoidea</taxon>
        <taxon>Muscidae</taxon>
        <taxon>Stomoxys</taxon>
    </lineage>
</organism>
<reference evidence="2" key="1">
    <citation type="submission" date="2020-05" db="UniProtKB">
        <authorList>
            <consortium name="EnsemblMetazoa"/>
        </authorList>
    </citation>
    <scope>IDENTIFICATION</scope>
    <source>
        <strain evidence="2">USDA</strain>
    </source>
</reference>
<dbReference type="VEuPathDB" id="VectorBase:SCAU006140"/>